<dbReference type="Proteomes" id="UP001519460">
    <property type="component" value="Unassembled WGS sequence"/>
</dbReference>
<feature type="region of interest" description="Disordered" evidence="1">
    <location>
        <begin position="1"/>
        <end position="26"/>
    </location>
</feature>
<gene>
    <name evidence="2" type="ORF">BaRGS_00025618</name>
</gene>
<dbReference type="EMBL" id="JACVVK020000232">
    <property type="protein sequence ID" value="KAK7483122.1"/>
    <property type="molecule type" value="Genomic_DNA"/>
</dbReference>
<reference evidence="2 3" key="1">
    <citation type="journal article" date="2023" name="Sci. Data">
        <title>Genome assembly of the Korean intertidal mud-creeper Batillaria attramentaria.</title>
        <authorList>
            <person name="Patra A.K."/>
            <person name="Ho P.T."/>
            <person name="Jun S."/>
            <person name="Lee S.J."/>
            <person name="Kim Y."/>
            <person name="Won Y.J."/>
        </authorList>
    </citation>
    <scope>NUCLEOTIDE SEQUENCE [LARGE SCALE GENOMIC DNA]</scope>
    <source>
        <strain evidence="2">Wonlab-2016</strain>
    </source>
</reference>
<evidence type="ECO:0000313" key="2">
    <source>
        <dbReference type="EMBL" id="KAK7483122.1"/>
    </source>
</evidence>
<evidence type="ECO:0000256" key="1">
    <source>
        <dbReference type="SAM" id="MobiDB-lite"/>
    </source>
</evidence>
<organism evidence="2 3">
    <name type="scientific">Batillaria attramentaria</name>
    <dbReference type="NCBI Taxonomy" id="370345"/>
    <lineage>
        <taxon>Eukaryota</taxon>
        <taxon>Metazoa</taxon>
        <taxon>Spiralia</taxon>
        <taxon>Lophotrochozoa</taxon>
        <taxon>Mollusca</taxon>
        <taxon>Gastropoda</taxon>
        <taxon>Caenogastropoda</taxon>
        <taxon>Sorbeoconcha</taxon>
        <taxon>Cerithioidea</taxon>
        <taxon>Batillariidae</taxon>
        <taxon>Batillaria</taxon>
    </lineage>
</organism>
<dbReference type="AlphaFoldDB" id="A0ABD0K7V4"/>
<feature type="region of interest" description="Disordered" evidence="1">
    <location>
        <begin position="41"/>
        <end position="77"/>
    </location>
</feature>
<proteinExistence type="predicted"/>
<accession>A0ABD0K7V4</accession>
<name>A0ABD0K7V4_9CAEN</name>
<keyword evidence="3" id="KW-1185">Reference proteome</keyword>
<feature type="compositionally biased region" description="Polar residues" evidence="1">
    <location>
        <begin position="43"/>
        <end position="69"/>
    </location>
</feature>
<sequence>MRRSPYMQLRSQGSPAIPGQSRLSPSTDQITATILEVEPPTRVMQSCTTQNCAQLSEPSTSDANVNSPLSKDLKDSGEGPVEGILNLDFLQQKVGLHGEQIVKVVRQLRSGSDLYGRTFRMERIFGRTKSVAVRLNY</sequence>
<comment type="caution">
    <text evidence="2">The sequence shown here is derived from an EMBL/GenBank/DDBJ whole genome shotgun (WGS) entry which is preliminary data.</text>
</comment>
<protein>
    <submittedName>
        <fullName evidence="2">Uncharacterized protein</fullName>
    </submittedName>
</protein>
<evidence type="ECO:0000313" key="3">
    <source>
        <dbReference type="Proteomes" id="UP001519460"/>
    </source>
</evidence>